<reference evidence="1" key="1">
    <citation type="submission" date="2013-05" db="EMBL/GenBank/DDBJ databases">
        <authorList>
            <person name="Harkins D.M."/>
            <person name="Durkin A.S."/>
            <person name="Brinkac L.M."/>
            <person name="Haft D.H."/>
            <person name="Selengut J.D."/>
            <person name="Sanka R."/>
            <person name="DePew J."/>
            <person name="Purushe J."/>
            <person name="Hartskeerl R.A."/>
            <person name="Ahmed A."/>
            <person name="van der Linden H."/>
            <person name="Goris M.G.A."/>
            <person name="Vinetz J.M."/>
            <person name="Sutton G.G."/>
            <person name="Nierman W.C."/>
            <person name="Fouts D.E."/>
        </authorList>
    </citation>
    <scope>NUCLEOTIDE SEQUENCE [LARGE SCALE GENOMIC DNA]</scope>
    <source>
        <strain evidence="1">L 60</strain>
    </source>
</reference>
<dbReference type="Proteomes" id="UP000018747">
    <property type="component" value="Unassembled WGS sequence"/>
</dbReference>
<keyword evidence="2" id="KW-1185">Reference proteome</keyword>
<evidence type="ECO:0000313" key="2">
    <source>
        <dbReference type="Proteomes" id="UP000018747"/>
    </source>
</evidence>
<dbReference type="AlphaFoldDB" id="V6I9I8"/>
<sequence>MELVRHLSYFKVNLFGTCVRLVWNLKNEKGARTNVKRP</sequence>
<organism evidence="1 2">
    <name type="scientific">Leptospira alexanderi serovar Manhao 3 str. L 60</name>
    <dbReference type="NCBI Taxonomy" id="1049759"/>
    <lineage>
        <taxon>Bacteria</taxon>
        <taxon>Pseudomonadati</taxon>
        <taxon>Spirochaetota</taxon>
        <taxon>Spirochaetia</taxon>
        <taxon>Leptospirales</taxon>
        <taxon>Leptospiraceae</taxon>
        <taxon>Leptospira</taxon>
    </lineage>
</organism>
<evidence type="ECO:0000313" key="1">
    <source>
        <dbReference type="EMBL" id="EQA64304.1"/>
    </source>
</evidence>
<protein>
    <submittedName>
        <fullName evidence="1">Uncharacterized protein</fullName>
    </submittedName>
</protein>
<dbReference type="EMBL" id="AHMT02000006">
    <property type="protein sequence ID" value="EQA64304.1"/>
    <property type="molecule type" value="Genomic_DNA"/>
</dbReference>
<proteinExistence type="predicted"/>
<name>V6I9I8_9LEPT</name>
<accession>V6I9I8</accession>
<gene>
    <name evidence="1" type="ORF">LEP1GSC062_2020</name>
</gene>
<comment type="caution">
    <text evidence="1">The sequence shown here is derived from an EMBL/GenBank/DDBJ whole genome shotgun (WGS) entry which is preliminary data.</text>
</comment>